<keyword evidence="3" id="KW-1185">Reference proteome</keyword>
<dbReference type="RefSeq" id="WP_183351569.1">
    <property type="nucleotide sequence ID" value="NZ_JACHEO010000015.1"/>
</dbReference>
<keyword evidence="1" id="KW-0175">Coiled coil</keyword>
<feature type="coiled-coil region" evidence="1">
    <location>
        <begin position="177"/>
        <end position="204"/>
    </location>
</feature>
<dbReference type="EMBL" id="JACHEO010000015">
    <property type="protein sequence ID" value="MBB5348741.1"/>
    <property type="molecule type" value="Genomic_DNA"/>
</dbReference>
<gene>
    <name evidence="2" type="ORF">HNQ81_002481</name>
</gene>
<dbReference type="Proteomes" id="UP000539642">
    <property type="component" value="Unassembled WGS sequence"/>
</dbReference>
<protein>
    <submittedName>
        <fullName evidence="2">Uncharacterized protein</fullName>
    </submittedName>
</protein>
<accession>A0A840V6T8</accession>
<dbReference type="AlphaFoldDB" id="A0A840V6T8"/>
<sequence length="321" mass="36726">MFDAGITWLRGAVNDLHRKRQRRRDLRQAIEDVVEIADPLIRLAHRYRRTLGPAVATAIAYCDELVRVIPGPVRLHPNSYFDDPLVKAVFRSADEMEIVLRNASNHEPPGAEEEIFGLLLMDRTEKTVFGSSRQGDVVMNNVSMQAVTFTNHRIVARATNLQATMILLKQRILEVLAGVALERIAALKANLTELRERRQQLGSMYRILCGKPRVFELFCQSELAQAEKVREVKELLGATDEDINEARKAVETPDDTLLHLKRIMDFPADTLVVRPQSLRLDWKNVIVDDRRDTEAREITLAEFTLNQQLKRSAVLVRFDRK</sequence>
<evidence type="ECO:0000313" key="2">
    <source>
        <dbReference type="EMBL" id="MBB5348741.1"/>
    </source>
</evidence>
<reference evidence="2 3" key="1">
    <citation type="submission" date="2020-08" db="EMBL/GenBank/DDBJ databases">
        <title>Genomic Encyclopedia of Type Strains, Phase IV (KMG-IV): sequencing the most valuable type-strain genomes for metagenomic binning, comparative biology and taxonomic classification.</title>
        <authorList>
            <person name="Goeker M."/>
        </authorList>
    </citation>
    <scope>NUCLEOTIDE SEQUENCE [LARGE SCALE GENOMIC DNA]</scope>
    <source>
        <strain evidence="2 3">DSM 28570</strain>
    </source>
</reference>
<name>A0A840V6T8_9BACT</name>
<organism evidence="2 3">
    <name type="scientific">Desulfoprunum benzoelyticum</name>
    <dbReference type="NCBI Taxonomy" id="1506996"/>
    <lineage>
        <taxon>Bacteria</taxon>
        <taxon>Pseudomonadati</taxon>
        <taxon>Thermodesulfobacteriota</taxon>
        <taxon>Desulfobulbia</taxon>
        <taxon>Desulfobulbales</taxon>
        <taxon>Desulfobulbaceae</taxon>
        <taxon>Desulfoprunum</taxon>
    </lineage>
</organism>
<proteinExistence type="predicted"/>
<evidence type="ECO:0000256" key="1">
    <source>
        <dbReference type="SAM" id="Coils"/>
    </source>
</evidence>
<evidence type="ECO:0000313" key="3">
    <source>
        <dbReference type="Proteomes" id="UP000539642"/>
    </source>
</evidence>
<comment type="caution">
    <text evidence="2">The sequence shown here is derived from an EMBL/GenBank/DDBJ whole genome shotgun (WGS) entry which is preliminary data.</text>
</comment>